<evidence type="ECO:0000256" key="3">
    <source>
        <dbReference type="ARBA" id="ARBA00022679"/>
    </source>
</evidence>
<keyword evidence="2" id="KW-0328">Glycosyltransferase</keyword>
<evidence type="ECO:0000313" key="7">
    <source>
        <dbReference type="Proteomes" id="UP001251524"/>
    </source>
</evidence>
<proteinExistence type="inferred from homology"/>
<feature type="transmembrane region" description="Helical" evidence="4">
    <location>
        <begin position="260"/>
        <end position="282"/>
    </location>
</feature>
<feature type="domain" description="Glycosyltransferase 2-like" evidence="5">
    <location>
        <begin position="18"/>
        <end position="138"/>
    </location>
</feature>
<dbReference type="SUPFAM" id="SSF53448">
    <property type="entry name" value="Nucleotide-diphospho-sugar transferases"/>
    <property type="match status" value="1"/>
</dbReference>
<evidence type="ECO:0000313" key="6">
    <source>
        <dbReference type="EMBL" id="MDR7135110.1"/>
    </source>
</evidence>
<keyword evidence="4" id="KW-0812">Transmembrane</keyword>
<reference evidence="6 7" key="1">
    <citation type="submission" date="2023-07" db="EMBL/GenBank/DDBJ databases">
        <title>Sorghum-associated microbial communities from plants grown in Nebraska, USA.</title>
        <authorList>
            <person name="Schachtman D."/>
        </authorList>
    </citation>
    <scope>NUCLEOTIDE SEQUENCE [LARGE SCALE GENOMIC DNA]</scope>
    <source>
        <strain evidence="6 7">BE198</strain>
    </source>
</reference>
<protein>
    <submittedName>
        <fullName evidence="6">GT2 family glycosyltransferase</fullName>
    </submittedName>
</protein>
<accession>A0ABU1WBZ3</accession>
<organism evidence="6 7">
    <name type="scientific">Lysobacter niastensis</name>
    <dbReference type="NCBI Taxonomy" id="380629"/>
    <lineage>
        <taxon>Bacteria</taxon>
        <taxon>Pseudomonadati</taxon>
        <taxon>Pseudomonadota</taxon>
        <taxon>Gammaproteobacteria</taxon>
        <taxon>Lysobacterales</taxon>
        <taxon>Lysobacteraceae</taxon>
        <taxon>Lysobacter</taxon>
    </lineage>
</organism>
<dbReference type="Gene3D" id="3.90.550.10">
    <property type="entry name" value="Spore Coat Polysaccharide Biosynthesis Protein SpsA, Chain A"/>
    <property type="match status" value="1"/>
</dbReference>
<gene>
    <name evidence="6" type="ORF">J2X06_002319</name>
</gene>
<sequence>MAMVIHPGLGAPVQPRVSVCIANFDGEALLPDCIASVLAQDTDAAIEILVHDDASRDRSVELLRTHWPQVHVIASEENVGFCVGNNRMVAAAAGEFVLLLNNDAALQPDAIRQLLAEAERKNGPAILTLPQYDWDTGALVDRGCLLDPFFNPVPNLDPARDDVAYVIGACLWCPRTAWQSLGGFPEWMESIGEDLYLCGLARLRGMPVRALCTSGYRHRQGATFGGNRAGEAGLRTSKKRRRLSERNKTRALEILTPGNGMWPLLATHLLLLVLEGFVLSLVKRDRDLWQDVYWPAISVPALEDTMLSELRREVQATRTIKANQWFATTRWQLRKLMLLMRHGTPDIR</sequence>
<comment type="similarity">
    <text evidence="1">Belongs to the glycosyltransferase 2 family.</text>
</comment>
<keyword evidence="3" id="KW-0808">Transferase</keyword>
<dbReference type="Proteomes" id="UP001251524">
    <property type="component" value="Unassembled WGS sequence"/>
</dbReference>
<comment type="caution">
    <text evidence="6">The sequence shown here is derived from an EMBL/GenBank/DDBJ whole genome shotgun (WGS) entry which is preliminary data.</text>
</comment>
<dbReference type="InterPro" id="IPR029044">
    <property type="entry name" value="Nucleotide-diphossugar_trans"/>
</dbReference>
<name>A0ABU1WBZ3_9GAMM</name>
<dbReference type="RefSeq" id="WP_310062517.1">
    <property type="nucleotide sequence ID" value="NZ_JAVDVY010000002.1"/>
</dbReference>
<evidence type="ECO:0000259" key="5">
    <source>
        <dbReference type="Pfam" id="PF00535"/>
    </source>
</evidence>
<dbReference type="InterPro" id="IPR001173">
    <property type="entry name" value="Glyco_trans_2-like"/>
</dbReference>
<evidence type="ECO:0000256" key="4">
    <source>
        <dbReference type="SAM" id="Phobius"/>
    </source>
</evidence>
<evidence type="ECO:0000256" key="1">
    <source>
        <dbReference type="ARBA" id="ARBA00006739"/>
    </source>
</evidence>
<dbReference type="EMBL" id="JAVDVY010000002">
    <property type="protein sequence ID" value="MDR7135110.1"/>
    <property type="molecule type" value="Genomic_DNA"/>
</dbReference>
<keyword evidence="7" id="KW-1185">Reference proteome</keyword>
<keyword evidence="4" id="KW-1133">Transmembrane helix</keyword>
<dbReference type="PANTHER" id="PTHR43179:SF12">
    <property type="entry name" value="GALACTOFURANOSYLTRANSFERASE GLFT2"/>
    <property type="match status" value="1"/>
</dbReference>
<keyword evidence="4" id="KW-0472">Membrane</keyword>
<evidence type="ECO:0000256" key="2">
    <source>
        <dbReference type="ARBA" id="ARBA00022676"/>
    </source>
</evidence>
<dbReference type="Pfam" id="PF00535">
    <property type="entry name" value="Glycos_transf_2"/>
    <property type="match status" value="1"/>
</dbReference>
<dbReference type="PANTHER" id="PTHR43179">
    <property type="entry name" value="RHAMNOSYLTRANSFERASE WBBL"/>
    <property type="match status" value="1"/>
</dbReference>